<dbReference type="RefSeq" id="WP_186598237.1">
    <property type="nucleotide sequence ID" value="NZ_JABWRR010000010.1"/>
</dbReference>
<organism evidence="2 3">
    <name type="scientific">Pseudomonas taiwanensis</name>
    <dbReference type="NCBI Taxonomy" id="470150"/>
    <lineage>
        <taxon>Bacteria</taxon>
        <taxon>Pseudomonadati</taxon>
        <taxon>Pseudomonadota</taxon>
        <taxon>Gammaproteobacteria</taxon>
        <taxon>Pseudomonadales</taxon>
        <taxon>Pseudomonadaceae</taxon>
        <taxon>Pseudomonas</taxon>
    </lineage>
</organism>
<evidence type="ECO:0000313" key="3">
    <source>
        <dbReference type="Proteomes" id="UP000628086"/>
    </source>
</evidence>
<accession>A0ABR6V301</accession>
<evidence type="ECO:0008006" key="4">
    <source>
        <dbReference type="Google" id="ProtNLM"/>
    </source>
</evidence>
<keyword evidence="1" id="KW-0732">Signal</keyword>
<evidence type="ECO:0000256" key="1">
    <source>
        <dbReference type="SAM" id="SignalP"/>
    </source>
</evidence>
<dbReference type="PROSITE" id="PS51257">
    <property type="entry name" value="PROKAR_LIPOPROTEIN"/>
    <property type="match status" value="1"/>
</dbReference>
<feature type="chain" id="PRO_5045209932" description="Lipoprotein" evidence="1">
    <location>
        <begin position="19"/>
        <end position="161"/>
    </location>
</feature>
<evidence type="ECO:0000313" key="2">
    <source>
        <dbReference type="EMBL" id="MBC3474590.1"/>
    </source>
</evidence>
<protein>
    <recommendedName>
        <fullName evidence="4">Lipoprotein</fullName>
    </recommendedName>
</protein>
<proteinExistence type="predicted"/>
<reference evidence="2 3" key="1">
    <citation type="journal article" date="2020" name="Microorganisms">
        <title>Reliable Identification of Environmental Pseudomonas Isolates Using the rpoD Gene.</title>
        <authorList>
            <consortium name="The Broad Institute Genome Sequencing Platform"/>
            <person name="Girard L."/>
            <person name="Lood C."/>
            <person name="Rokni-Zadeh H."/>
            <person name="van Noort V."/>
            <person name="Lavigne R."/>
            <person name="De Mot R."/>
        </authorList>
    </citation>
    <scope>NUCLEOTIDE SEQUENCE [LARGE SCALE GENOMIC DNA]</scope>
    <source>
        <strain evidence="2 3">RW7P2</strain>
    </source>
</reference>
<gene>
    <name evidence="2" type="ORF">HU747_03160</name>
</gene>
<keyword evidence="3" id="KW-1185">Reference proteome</keyword>
<feature type="signal peptide" evidence="1">
    <location>
        <begin position="1"/>
        <end position="18"/>
    </location>
</feature>
<comment type="caution">
    <text evidence="2">The sequence shown here is derived from an EMBL/GenBank/DDBJ whole genome shotgun (WGS) entry which is preliminary data.</text>
</comment>
<dbReference type="Proteomes" id="UP000628086">
    <property type="component" value="Unassembled WGS sequence"/>
</dbReference>
<name>A0ABR6V301_9PSED</name>
<sequence>MKQLLLIAFCALLGACSARPPLPAHLPTLDLPQQLHVRREQAGQQQDWLLVIQREDGHLRWSLLDLLGIPQARQLLEYQRWQADGLLPPNPAARELFAAVLFALTPGEQLQALYPGARQQRGQRWLEDRWHIAYRDADGFDLNLGEGLRYVIAPLPSENLP</sequence>
<dbReference type="EMBL" id="JABWRS010000002">
    <property type="protein sequence ID" value="MBC3474590.1"/>
    <property type="molecule type" value="Genomic_DNA"/>
</dbReference>